<keyword evidence="4" id="KW-1185">Reference proteome</keyword>
<dbReference type="AlphaFoldDB" id="A0AAW9RZW7"/>
<feature type="transmembrane region" description="Helical" evidence="1">
    <location>
        <begin position="12"/>
        <end position="35"/>
    </location>
</feature>
<evidence type="ECO:0000259" key="2">
    <source>
        <dbReference type="PROSITE" id="PS50830"/>
    </source>
</evidence>
<dbReference type="PANTHER" id="PTHR12302:SF26">
    <property type="entry name" value="BLR1266 PROTEIN"/>
    <property type="match status" value="1"/>
</dbReference>
<comment type="caution">
    <text evidence="3">The sequence shown here is derived from an EMBL/GenBank/DDBJ whole genome shotgun (WGS) entry which is preliminary data.</text>
</comment>
<reference evidence="3 4" key="1">
    <citation type="submission" date="2024-02" db="EMBL/GenBank/DDBJ databases">
        <title>Genome analysis and characterization of Microbaculum marinisediminis sp. nov., isolated from marine sediment.</title>
        <authorList>
            <person name="Du Z.-J."/>
            <person name="Ye Y.-Q."/>
            <person name="Zhang Z.-R."/>
            <person name="Yuan S.-M."/>
            <person name="Zhang X.-Y."/>
        </authorList>
    </citation>
    <scope>NUCLEOTIDE SEQUENCE [LARGE SCALE GENOMIC DNA]</scope>
    <source>
        <strain evidence="3 4">SDUM1044001</strain>
    </source>
</reference>
<evidence type="ECO:0000313" key="4">
    <source>
        <dbReference type="Proteomes" id="UP001378188"/>
    </source>
</evidence>
<dbReference type="SUPFAM" id="SSF50199">
    <property type="entry name" value="Staphylococcal nuclease"/>
    <property type="match status" value="1"/>
</dbReference>
<dbReference type="RefSeq" id="WP_340330639.1">
    <property type="nucleotide sequence ID" value="NZ_JAZHOF010000006.1"/>
</dbReference>
<dbReference type="InterPro" id="IPR035437">
    <property type="entry name" value="SNase_OB-fold_sf"/>
</dbReference>
<evidence type="ECO:0000313" key="3">
    <source>
        <dbReference type="EMBL" id="MEJ8572946.1"/>
    </source>
</evidence>
<accession>A0AAW9RZW7</accession>
<dbReference type="PANTHER" id="PTHR12302">
    <property type="entry name" value="EBNA2 BINDING PROTEIN P100"/>
    <property type="match status" value="1"/>
</dbReference>
<proteinExistence type="predicted"/>
<keyword evidence="1" id="KW-1133">Transmembrane helix</keyword>
<dbReference type="Pfam" id="PF00565">
    <property type="entry name" value="SNase"/>
    <property type="match status" value="1"/>
</dbReference>
<dbReference type="InterPro" id="IPR016071">
    <property type="entry name" value="Staphylococal_nuclease_OB-fold"/>
</dbReference>
<evidence type="ECO:0000256" key="1">
    <source>
        <dbReference type="SAM" id="Phobius"/>
    </source>
</evidence>
<keyword evidence="1" id="KW-0472">Membrane</keyword>
<sequence length="174" mass="19015">MRSRSKDRRTALTRVDDFLTALVVVAFMVLVLAYLPSGAPRSYSGAAHVIDGDSLVVGTVKTRLTGIDAPEMGQMCRLDGKLWRCGEAARSALHEMIAGRDVTCEGEGRDVYGRVLAVCSVGGTALNERMVRDGWAVAYGGYAAQERIAKAGELGLWRSEFERPALWREMFRGT</sequence>
<dbReference type="SMART" id="SM00318">
    <property type="entry name" value="SNc"/>
    <property type="match status" value="1"/>
</dbReference>
<organism evidence="3 4">
    <name type="scientific">Microbaculum marinum</name>
    <dbReference type="NCBI Taxonomy" id="1764581"/>
    <lineage>
        <taxon>Bacteria</taxon>
        <taxon>Pseudomonadati</taxon>
        <taxon>Pseudomonadota</taxon>
        <taxon>Alphaproteobacteria</taxon>
        <taxon>Hyphomicrobiales</taxon>
        <taxon>Tepidamorphaceae</taxon>
        <taxon>Microbaculum</taxon>
    </lineage>
</organism>
<gene>
    <name evidence="3" type="ORF">V3328_15760</name>
</gene>
<protein>
    <submittedName>
        <fullName evidence="3">Thermonuclease family protein</fullName>
    </submittedName>
</protein>
<dbReference type="EMBL" id="JAZHOF010000006">
    <property type="protein sequence ID" value="MEJ8572946.1"/>
    <property type="molecule type" value="Genomic_DNA"/>
</dbReference>
<name>A0AAW9RZW7_9HYPH</name>
<dbReference type="PROSITE" id="PS50830">
    <property type="entry name" value="TNASE_3"/>
    <property type="match status" value="1"/>
</dbReference>
<dbReference type="Gene3D" id="2.40.50.90">
    <property type="match status" value="1"/>
</dbReference>
<feature type="domain" description="TNase-like" evidence="2">
    <location>
        <begin position="40"/>
        <end position="159"/>
    </location>
</feature>
<dbReference type="Proteomes" id="UP001378188">
    <property type="component" value="Unassembled WGS sequence"/>
</dbReference>
<keyword evidence="1" id="KW-0812">Transmembrane</keyword>